<comment type="caution">
    <text evidence="4">The sequence shown here is derived from an EMBL/GenBank/DDBJ whole genome shotgun (WGS) entry which is preliminary data.</text>
</comment>
<protein>
    <submittedName>
        <fullName evidence="4">Chlorophyll synthesis pathway protein BchC</fullName>
    </submittedName>
</protein>
<evidence type="ECO:0000256" key="1">
    <source>
        <dbReference type="ARBA" id="ARBA00023002"/>
    </source>
</evidence>
<dbReference type="InterPro" id="IPR013154">
    <property type="entry name" value="ADH-like_N"/>
</dbReference>
<dbReference type="Gene3D" id="3.90.180.10">
    <property type="entry name" value="Medium-chain alcohol dehydrogenases, catalytic domain"/>
    <property type="match status" value="2"/>
</dbReference>
<dbReference type="InterPro" id="IPR005903">
    <property type="entry name" value="BchC"/>
</dbReference>
<feature type="domain" description="Alcohol dehydrogenase-like C-terminal" evidence="2">
    <location>
        <begin position="164"/>
        <end position="272"/>
    </location>
</feature>
<organism evidence="4 5">
    <name type="scientific">Candidatus Thermofonsia Clade 3 bacterium</name>
    <dbReference type="NCBI Taxonomy" id="2364212"/>
    <lineage>
        <taxon>Bacteria</taxon>
        <taxon>Bacillati</taxon>
        <taxon>Chloroflexota</taxon>
        <taxon>Candidatus Thermofontia</taxon>
        <taxon>Candidatus Thermofonsia Clade 3</taxon>
    </lineage>
</organism>
<evidence type="ECO:0000313" key="5">
    <source>
        <dbReference type="Proteomes" id="UP000230790"/>
    </source>
</evidence>
<keyword evidence="1" id="KW-0560">Oxidoreductase</keyword>
<name>A0A2M8QAB1_9CHLR</name>
<dbReference type="InterPro" id="IPR013149">
    <property type="entry name" value="ADH-like_C"/>
</dbReference>
<evidence type="ECO:0000313" key="4">
    <source>
        <dbReference type="EMBL" id="PJF46747.1"/>
    </source>
</evidence>
<dbReference type="InterPro" id="IPR011032">
    <property type="entry name" value="GroES-like_sf"/>
</dbReference>
<dbReference type="AlphaFoldDB" id="A0A2M8QAB1"/>
<dbReference type="SUPFAM" id="SSF51735">
    <property type="entry name" value="NAD(P)-binding Rossmann-fold domains"/>
    <property type="match status" value="1"/>
</dbReference>
<sequence length="333" mass="35112">MKTKAIVIPAAHTVELREVELKPLGADDVLVQTTLTSISAGTERMLLRGVMPHPMLQFPVVPGYETVGQVIEAGANARAWLGKRVYVGGSYGFVGVNPAFGGQSAYIVTPQSHLTDLQSLTDEQGVLLALAATALHGVDVAFGAGQACGGEAAPEVWVLGQGVVGQLAARFAKARGARVTVSDKVPSRLRLAVADVKLLAEDGALKAEDGSAVAALDKTCAILIDATGKMEAIAPRLMNVQKGGRVVLLGYYERIDLPYMPAFLRELTFAVSKEWAPGDLARARDAIAAGQVEVRSLITHRLPADDAPRAFDLAFNDPDCVKITLTWSGAPGH</sequence>
<feature type="domain" description="Alcohol dehydrogenase-like N-terminal" evidence="3">
    <location>
        <begin position="25"/>
        <end position="117"/>
    </location>
</feature>
<dbReference type="Pfam" id="PF08240">
    <property type="entry name" value="ADH_N"/>
    <property type="match status" value="1"/>
</dbReference>
<accession>A0A2M8QAB1</accession>
<dbReference type="Gene3D" id="3.40.50.720">
    <property type="entry name" value="NAD(P)-binding Rossmann-like Domain"/>
    <property type="match status" value="1"/>
</dbReference>
<dbReference type="InterPro" id="IPR036291">
    <property type="entry name" value="NAD(P)-bd_dom_sf"/>
</dbReference>
<gene>
    <name evidence="4" type="primary">bchC</name>
    <name evidence="4" type="ORF">CUN48_12210</name>
</gene>
<dbReference type="EMBL" id="PGTN01000100">
    <property type="protein sequence ID" value="PJF46747.1"/>
    <property type="molecule type" value="Genomic_DNA"/>
</dbReference>
<dbReference type="CDD" id="cd08255">
    <property type="entry name" value="2-desacetyl-2-hydroxyethyl_bacteriochlorophyllide_like"/>
    <property type="match status" value="1"/>
</dbReference>
<evidence type="ECO:0000259" key="3">
    <source>
        <dbReference type="Pfam" id="PF08240"/>
    </source>
</evidence>
<dbReference type="Proteomes" id="UP000230790">
    <property type="component" value="Unassembled WGS sequence"/>
</dbReference>
<dbReference type="SUPFAM" id="SSF50129">
    <property type="entry name" value="GroES-like"/>
    <property type="match status" value="1"/>
</dbReference>
<dbReference type="NCBIfam" id="TIGR01202">
    <property type="entry name" value="bchC"/>
    <property type="match status" value="1"/>
</dbReference>
<dbReference type="Pfam" id="PF00107">
    <property type="entry name" value="ADH_zinc_N"/>
    <property type="match status" value="1"/>
</dbReference>
<reference evidence="4 5" key="1">
    <citation type="submission" date="2017-11" db="EMBL/GenBank/DDBJ databases">
        <title>Evolution of Phototrophy in the Chloroflexi Phylum Driven by Horizontal Gene Transfer.</title>
        <authorList>
            <person name="Ward L.M."/>
            <person name="Hemp J."/>
            <person name="Shih P.M."/>
            <person name="Mcglynn S.E."/>
            <person name="Fischer W."/>
        </authorList>
    </citation>
    <scope>NUCLEOTIDE SEQUENCE [LARGE SCALE GENOMIC DNA]</scope>
    <source>
        <strain evidence="4">JP3_7</strain>
    </source>
</reference>
<dbReference type="GO" id="GO:0036354">
    <property type="term" value="F:bacteriochlorophyllide-a dehydrogenase activity"/>
    <property type="evidence" value="ECO:0007669"/>
    <property type="project" value="InterPro"/>
</dbReference>
<dbReference type="PANTHER" id="PTHR43189:SF1">
    <property type="entry name" value="ZINC-TYPE ALCOHOL DEHYDROGENASE-LIKE PROTEIN C1198.01"/>
    <property type="match status" value="1"/>
</dbReference>
<evidence type="ECO:0000259" key="2">
    <source>
        <dbReference type="Pfam" id="PF00107"/>
    </source>
</evidence>
<proteinExistence type="predicted"/>
<dbReference type="PANTHER" id="PTHR43189">
    <property type="entry name" value="ZINC-TYPE ALCOHOL DEHYDROGENASE-LIKE PROTEIN C1198.01-RELATED"/>
    <property type="match status" value="1"/>
</dbReference>